<keyword evidence="9" id="KW-1185">Reference proteome</keyword>
<dbReference type="InterPro" id="IPR050833">
    <property type="entry name" value="Poly_Biosynth_Transport"/>
</dbReference>
<dbReference type="Proteomes" id="UP000285232">
    <property type="component" value="Unassembled WGS sequence"/>
</dbReference>
<keyword evidence="5 7" id="KW-1133">Transmembrane helix</keyword>
<evidence type="ECO:0000256" key="6">
    <source>
        <dbReference type="ARBA" id="ARBA00023136"/>
    </source>
</evidence>
<comment type="caution">
    <text evidence="8">The sequence shown here is derived from an EMBL/GenBank/DDBJ whole genome shotgun (WGS) entry which is preliminary data.</text>
</comment>
<evidence type="ECO:0000256" key="1">
    <source>
        <dbReference type="ARBA" id="ARBA00004651"/>
    </source>
</evidence>
<feature type="transmembrane region" description="Helical" evidence="7">
    <location>
        <begin position="399"/>
        <end position="419"/>
    </location>
</feature>
<name>A0A419RVS4_9SPHN</name>
<keyword evidence="3" id="KW-1003">Cell membrane</keyword>
<dbReference type="PANTHER" id="PTHR30250:SF10">
    <property type="entry name" value="LIPOPOLYSACCHARIDE BIOSYNTHESIS PROTEIN WZXC"/>
    <property type="match status" value="1"/>
</dbReference>
<keyword evidence="4 7" id="KW-0812">Transmembrane</keyword>
<evidence type="ECO:0000256" key="2">
    <source>
        <dbReference type="ARBA" id="ARBA00007430"/>
    </source>
</evidence>
<dbReference type="AlphaFoldDB" id="A0A419RVS4"/>
<dbReference type="OrthoDB" id="7356923at2"/>
<protein>
    <submittedName>
        <fullName evidence="8">Polysaccharide biosynthesis protein</fullName>
    </submittedName>
</protein>
<keyword evidence="6 7" id="KW-0472">Membrane</keyword>
<evidence type="ECO:0000256" key="3">
    <source>
        <dbReference type="ARBA" id="ARBA00022475"/>
    </source>
</evidence>
<feature type="transmembrane region" description="Helical" evidence="7">
    <location>
        <begin position="457"/>
        <end position="477"/>
    </location>
</feature>
<feature type="transmembrane region" description="Helical" evidence="7">
    <location>
        <begin position="331"/>
        <end position="355"/>
    </location>
</feature>
<feature type="transmembrane region" description="Helical" evidence="7">
    <location>
        <begin position="186"/>
        <end position="204"/>
    </location>
</feature>
<feature type="transmembrane region" description="Helical" evidence="7">
    <location>
        <begin position="160"/>
        <end position="180"/>
    </location>
</feature>
<feature type="transmembrane region" description="Helical" evidence="7">
    <location>
        <begin position="367"/>
        <end position="387"/>
    </location>
</feature>
<dbReference type="Pfam" id="PF13440">
    <property type="entry name" value="Polysacc_synt_3"/>
    <property type="match status" value="1"/>
</dbReference>
<feature type="transmembrane region" description="Helical" evidence="7">
    <location>
        <begin position="296"/>
        <end position="319"/>
    </location>
</feature>
<feature type="transmembrane region" description="Helical" evidence="7">
    <location>
        <begin position="97"/>
        <end position="116"/>
    </location>
</feature>
<dbReference type="EMBL" id="RAHX01000001">
    <property type="protein sequence ID" value="RJY09900.1"/>
    <property type="molecule type" value="Genomic_DNA"/>
</dbReference>
<comment type="subcellular location">
    <subcellularLocation>
        <location evidence="1">Cell membrane</location>
        <topology evidence="1">Multi-pass membrane protein</topology>
    </subcellularLocation>
</comment>
<feature type="transmembrane region" description="Helical" evidence="7">
    <location>
        <begin position="431"/>
        <end position="451"/>
    </location>
</feature>
<proteinExistence type="inferred from homology"/>
<feature type="transmembrane region" description="Helical" evidence="7">
    <location>
        <begin position="55"/>
        <end position="76"/>
    </location>
</feature>
<dbReference type="GO" id="GO:0005886">
    <property type="term" value="C:plasma membrane"/>
    <property type="evidence" value="ECO:0007669"/>
    <property type="project" value="UniProtKB-SubCell"/>
</dbReference>
<evidence type="ECO:0000256" key="4">
    <source>
        <dbReference type="ARBA" id="ARBA00022692"/>
    </source>
</evidence>
<feature type="transmembrane region" description="Helical" evidence="7">
    <location>
        <begin position="128"/>
        <end position="148"/>
    </location>
</feature>
<evidence type="ECO:0000313" key="9">
    <source>
        <dbReference type="Proteomes" id="UP000285232"/>
    </source>
</evidence>
<accession>A0A419RVS4</accession>
<dbReference type="RefSeq" id="WP_120048910.1">
    <property type="nucleotide sequence ID" value="NZ_RAHX01000001.1"/>
</dbReference>
<organism evidence="8 9">
    <name type="scientific">Aurantiacibacter aquimixticola</name>
    <dbReference type="NCBI Taxonomy" id="1958945"/>
    <lineage>
        <taxon>Bacteria</taxon>
        <taxon>Pseudomonadati</taxon>
        <taxon>Pseudomonadota</taxon>
        <taxon>Alphaproteobacteria</taxon>
        <taxon>Sphingomonadales</taxon>
        <taxon>Erythrobacteraceae</taxon>
        <taxon>Aurantiacibacter</taxon>
    </lineage>
</organism>
<gene>
    <name evidence="8" type="ORF">D6201_11540</name>
</gene>
<comment type="similarity">
    <text evidence="2">Belongs to the polysaccharide synthase family.</text>
</comment>
<sequence length="513" mass="54275">MKDAPTEDAIPEREAPAMSVGNAAVWAMASQYVTFAIIFATSVVISRYFLGPDEVGLFSIALAAALLLAVLQDFGLTRYIAGLKQLTQDEIDRCSTVALVFSLIIAALVALAAWPLAQLYDLPQLTSLLLIIAASYFFVPFAVVPLALMGRAMRFSGHFGVSVGGALIHGAVAVTLAWLGFSAFSLAWATLASAIAKALIAQALQPARPFPLRLDGLKPIIGFGGKTSALYITGALGTRTPDLVVGKLVGLTATGLFSRATSLAEQLRMLIAGAIGQVFYPTFARIRDSGKPLGPAYLRICAGYSVLVLPGMAFLSLAAEPIVMLLYGEAWIGTAPLLTLIAIQSGLMICLPMVTELPILTGHINRLIGYNIVETVVSIGLLAVGTHLAGAEGAAASRIVYAFAFFAIYMRFISTVVGFRVMDWLAIMAKSLLVTAIAVAPLALAYAFWIGPGEMGIVPLALCAMAGGLAWCAALFLTRHPALRDMRDTGLPIYNSLRRKLLSPREAVAGDRI</sequence>
<feature type="transmembrane region" description="Helical" evidence="7">
    <location>
        <begin position="23"/>
        <end position="49"/>
    </location>
</feature>
<evidence type="ECO:0000256" key="5">
    <source>
        <dbReference type="ARBA" id="ARBA00022989"/>
    </source>
</evidence>
<reference evidence="8 9" key="1">
    <citation type="journal article" date="2017" name="Int. J. Syst. Evol. Microbiol.">
        <title>Erythrobacter aquimixticola sp. nov., isolated from the junction between the ocean and a freshwater spring.</title>
        <authorList>
            <person name="Park S."/>
            <person name="Jung Y.T."/>
            <person name="Choi S.J."/>
            <person name="Yoon J.H."/>
        </authorList>
    </citation>
    <scope>NUCLEOTIDE SEQUENCE [LARGE SCALE GENOMIC DNA]</scope>
    <source>
        <strain evidence="8 9">JSSK-14</strain>
    </source>
</reference>
<evidence type="ECO:0000313" key="8">
    <source>
        <dbReference type="EMBL" id="RJY09900.1"/>
    </source>
</evidence>
<dbReference type="PANTHER" id="PTHR30250">
    <property type="entry name" value="PST FAMILY PREDICTED COLANIC ACID TRANSPORTER"/>
    <property type="match status" value="1"/>
</dbReference>
<evidence type="ECO:0000256" key="7">
    <source>
        <dbReference type="SAM" id="Phobius"/>
    </source>
</evidence>